<evidence type="ECO:0000313" key="1">
    <source>
        <dbReference type="EMBL" id="SDZ50301.1"/>
    </source>
</evidence>
<dbReference type="EMBL" id="FNPX01000017">
    <property type="protein sequence ID" value="SDZ50301.1"/>
    <property type="molecule type" value="Genomic_DNA"/>
</dbReference>
<reference evidence="2" key="1">
    <citation type="submission" date="2016-10" db="EMBL/GenBank/DDBJ databases">
        <authorList>
            <person name="Varghese N."/>
            <person name="Submissions S."/>
        </authorList>
    </citation>
    <scope>NUCLEOTIDE SEQUENCE [LARGE SCALE GENOMIC DNA]</scope>
    <source>
        <strain evidence="2">DSM 100420</strain>
    </source>
</reference>
<proteinExistence type="predicted"/>
<dbReference type="PANTHER" id="PTHR31757">
    <property type="entry name" value="SLL0781 PROTEIN"/>
    <property type="match status" value="1"/>
</dbReference>
<dbReference type="PANTHER" id="PTHR31757:SF0">
    <property type="entry name" value="SLL0781 PROTEIN"/>
    <property type="match status" value="1"/>
</dbReference>
<keyword evidence="2" id="KW-1185">Reference proteome</keyword>
<name>A0A1H3TKH0_9RHOB</name>
<dbReference type="InterPro" id="IPR009783">
    <property type="entry name" value="DUF1348"/>
</dbReference>
<evidence type="ECO:0008006" key="3">
    <source>
        <dbReference type="Google" id="ProtNLM"/>
    </source>
</evidence>
<dbReference type="Proteomes" id="UP000198914">
    <property type="component" value="Unassembled WGS sequence"/>
</dbReference>
<gene>
    <name evidence="1" type="ORF">SAMN05444004_11783</name>
</gene>
<sequence>MTRPPVPPFSFDDAVTKVRMAEDGWNERDPTKVALAYRPDTHWRNRSQFLNGRAEVEAFLT</sequence>
<dbReference type="SUPFAM" id="SSF54427">
    <property type="entry name" value="NTF2-like"/>
    <property type="match status" value="1"/>
</dbReference>
<dbReference type="InterPro" id="IPR032710">
    <property type="entry name" value="NTF2-like_dom_sf"/>
</dbReference>
<dbReference type="Gene3D" id="3.10.450.50">
    <property type="match status" value="1"/>
</dbReference>
<evidence type="ECO:0000313" key="2">
    <source>
        <dbReference type="Proteomes" id="UP000198914"/>
    </source>
</evidence>
<protein>
    <recommendedName>
        <fullName evidence="3">DUF1348 family protein</fullName>
    </recommendedName>
</protein>
<dbReference type="Pfam" id="PF07080">
    <property type="entry name" value="DUF1348"/>
    <property type="match status" value="1"/>
</dbReference>
<organism evidence="1 2">
    <name type="scientific">Jannaschia faecimaris</name>
    <dbReference type="NCBI Taxonomy" id="1244108"/>
    <lineage>
        <taxon>Bacteria</taxon>
        <taxon>Pseudomonadati</taxon>
        <taxon>Pseudomonadota</taxon>
        <taxon>Alphaproteobacteria</taxon>
        <taxon>Rhodobacterales</taxon>
        <taxon>Roseobacteraceae</taxon>
        <taxon>Jannaschia</taxon>
    </lineage>
</organism>
<accession>A0A1H3TKH0</accession>
<dbReference type="STRING" id="1244108.SAMN05444004_11783"/>
<dbReference type="AlphaFoldDB" id="A0A1H3TKH0"/>